<keyword evidence="3" id="KW-1185">Reference proteome</keyword>
<dbReference type="SMART" id="SM00450">
    <property type="entry name" value="RHOD"/>
    <property type="match status" value="1"/>
</dbReference>
<dbReference type="PANTHER" id="PTHR43031">
    <property type="entry name" value="FAD-DEPENDENT OXIDOREDUCTASE"/>
    <property type="match status" value="1"/>
</dbReference>
<proteinExistence type="predicted"/>
<feature type="domain" description="Rhodanese" evidence="1">
    <location>
        <begin position="45"/>
        <end position="136"/>
    </location>
</feature>
<dbReference type="CDD" id="cd00158">
    <property type="entry name" value="RHOD"/>
    <property type="match status" value="1"/>
</dbReference>
<keyword evidence="2" id="KW-0808">Transferase</keyword>
<accession>A0A2T0MFU9</accession>
<sequence>MFKLYLLFLSFSISFGLVGQSSIRQSLDDLNEGSVEYIQPKNLSSMKDMVILDAREKDEFMVSHLENAIWSGYSNFDFSRIQTHIPNKESTIVVYCSIGVRSEDIGEKLLQAGYKNVKNLFGGIFLWKNLGYPVFDESGKETEKVHAYSKEWGLLLTNGTKVYSTKKN</sequence>
<reference evidence="2 3" key="1">
    <citation type="submission" date="2018-03" db="EMBL/GenBank/DDBJ databases">
        <title>Genomic Encyclopedia of Archaeal and Bacterial Type Strains, Phase II (KMG-II): from individual species to whole genera.</title>
        <authorList>
            <person name="Goeker M."/>
        </authorList>
    </citation>
    <scope>NUCLEOTIDE SEQUENCE [LARGE SCALE GENOMIC DNA]</scope>
    <source>
        <strain evidence="2 3">DSM 25027</strain>
    </source>
</reference>
<dbReference type="PANTHER" id="PTHR43031:SF1">
    <property type="entry name" value="PYRIDINE NUCLEOTIDE-DISULPHIDE OXIDOREDUCTASE"/>
    <property type="match status" value="1"/>
</dbReference>
<dbReference type="NCBIfam" id="NF045521">
    <property type="entry name" value="rhoda_near_glyco"/>
    <property type="match status" value="1"/>
</dbReference>
<dbReference type="RefSeq" id="WP_106143387.1">
    <property type="nucleotide sequence ID" value="NZ_PVYX01000001.1"/>
</dbReference>
<evidence type="ECO:0000259" key="1">
    <source>
        <dbReference type="PROSITE" id="PS50206"/>
    </source>
</evidence>
<gene>
    <name evidence="2" type="ORF">CLV81_0403</name>
</gene>
<dbReference type="SUPFAM" id="SSF52821">
    <property type="entry name" value="Rhodanese/Cell cycle control phosphatase"/>
    <property type="match status" value="1"/>
</dbReference>
<dbReference type="InterPro" id="IPR001763">
    <property type="entry name" value="Rhodanese-like_dom"/>
</dbReference>
<organism evidence="2 3">
    <name type="scientific">Flagellimonas meridianipacifica</name>
    <dbReference type="NCBI Taxonomy" id="1080225"/>
    <lineage>
        <taxon>Bacteria</taxon>
        <taxon>Pseudomonadati</taxon>
        <taxon>Bacteroidota</taxon>
        <taxon>Flavobacteriia</taxon>
        <taxon>Flavobacteriales</taxon>
        <taxon>Flavobacteriaceae</taxon>
        <taxon>Flagellimonas</taxon>
    </lineage>
</organism>
<dbReference type="InterPro" id="IPR050229">
    <property type="entry name" value="GlpE_sulfurtransferase"/>
</dbReference>
<dbReference type="InterPro" id="IPR036873">
    <property type="entry name" value="Rhodanese-like_dom_sf"/>
</dbReference>
<dbReference type="EMBL" id="PVYX01000001">
    <property type="protein sequence ID" value="PRX56406.1"/>
    <property type="molecule type" value="Genomic_DNA"/>
</dbReference>
<name>A0A2T0MFU9_9FLAO</name>
<dbReference type="Pfam" id="PF00581">
    <property type="entry name" value="Rhodanese"/>
    <property type="match status" value="1"/>
</dbReference>
<evidence type="ECO:0000313" key="3">
    <source>
        <dbReference type="Proteomes" id="UP000237640"/>
    </source>
</evidence>
<dbReference type="GO" id="GO:0016740">
    <property type="term" value="F:transferase activity"/>
    <property type="evidence" value="ECO:0007669"/>
    <property type="project" value="UniProtKB-KW"/>
</dbReference>
<dbReference type="Proteomes" id="UP000237640">
    <property type="component" value="Unassembled WGS sequence"/>
</dbReference>
<evidence type="ECO:0000313" key="2">
    <source>
        <dbReference type="EMBL" id="PRX56406.1"/>
    </source>
</evidence>
<dbReference type="Gene3D" id="3.40.250.10">
    <property type="entry name" value="Rhodanese-like domain"/>
    <property type="match status" value="1"/>
</dbReference>
<comment type="caution">
    <text evidence="2">The sequence shown here is derived from an EMBL/GenBank/DDBJ whole genome shotgun (WGS) entry which is preliminary data.</text>
</comment>
<dbReference type="PROSITE" id="PS50206">
    <property type="entry name" value="RHODANESE_3"/>
    <property type="match status" value="1"/>
</dbReference>
<protein>
    <submittedName>
        <fullName evidence="2">Rhodanese-related sulfurtransferase</fullName>
    </submittedName>
</protein>
<dbReference type="OrthoDB" id="598065at2"/>
<dbReference type="AlphaFoldDB" id="A0A2T0MFU9"/>